<keyword evidence="2" id="KW-0813">Transport</keyword>
<proteinExistence type="inferred from homology"/>
<comment type="caution">
    <text evidence="4">The sequence shown here is derived from an EMBL/GenBank/DDBJ whole genome shotgun (WGS) entry which is preliminary data.</text>
</comment>
<dbReference type="Gene3D" id="1.25.10.10">
    <property type="entry name" value="Leucine-rich Repeat Variant"/>
    <property type="match status" value="1"/>
</dbReference>
<dbReference type="AlphaFoldDB" id="A0AAD1UA39"/>
<protein>
    <recommendedName>
        <fullName evidence="6">IBB domain-containing protein</fullName>
    </recommendedName>
</protein>
<organism evidence="4 5">
    <name type="scientific">Euplotes crassus</name>
    <dbReference type="NCBI Taxonomy" id="5936"/>
    <lineage>
        <taxon>Eukaryota</taxon>
        <taxon>Sar</taxon>
        <taxon>Alveolata</taxon>
        <taxon>Ciliophora</taxon>
        <taxon>Intramacronucleata</taxon>
        <taxon>Spirotrichea</taxon>
        <taxon>Hypotrichia</taxon>
        <taxon>Euplotida</taxon>
        <taxon>Euplotidae</taxon>
        <taxon>Moneuplotes</taxon>
    </lineage>
</organism>
<evidence type="ECO:0000256" key="3">
    <source>
        <dbReference type="ARBA" id="ARBA00022927"/>
    </source>
</evidence>
<accession>A0AAD1UA39</accession>
<reference evidence="4" key="1">
    <citation type="submission" date="2023-07" db="EMBL/GenBank/DDBJ databases">
        <authorList>
            <consortium name="AG Swart"/>
            <person name="Singh M."/>
            <person name="Singh A."/>
            <person name="Seah K."/>
            <person name="Emmerich C."/>
        </authorList>
    </citation>
    <scope>NUCLEOTIDE SEQUENCE</scope>
    <source>
        <strain evidence="4">DP1</strain>
    </source>
</reference>
<dbReference type="EMBL" id="CAMPGE010006017">
    <property type="protein sequence ID" value="CAI2364863.1"/>
    <property type="molecule type" value="Genomic_DNA"/>
</dbReference>
<comment type="similarity">
    <text evidence="1">Belongs to the importin alpha family.</text>
</comment>
<keyword evidence="5" id="KW-1185">Reference proteome</keyword>
<dbReference type="GO" id="GO:0015031">
    <property type="term" value="P:protein transport"/>
    <property type="evidence" value="ECO:0007669"/>
    <property type="project" value="UniProtKB-KW"/>
</dbReference>
<dbReference type="SUPFAM" id="SSF48371">
    <property type="entry name" value="ARM repeat"/>
    <property type="match status" value="1"/>
</dbReference>
<dbReference type="InterPro" id="IPR011989">
    <property type="entry name" value="ARM-like"/>
</dbReference>
<evidence type="ECO:0000256" key="2">
    <source>
        <dbReference type="ARBA" id="ARBA00022448"/>
    </source>
</evidence>
<evidence type="ECO:0000313" key="5">
    <source>
        <dbReference type="Proteomes" id="UP001295684"/>
    </source>
</evidence>
<evidence type="ECO:0000313" key="4">
    <source>
        <dbReference type="EMBL" id="CAI2364863.1"/>
    </source>
</evidence>
<dbReference type="Proteomes" id="UP001295684">
    <property type="component" value="Unassembled WGS sequence"/>
</dbReference>
<dbReference type="InterPro" id="IPR016024">
    <property type="entry name" value="ARM-type_fold"/>
</dbReference>
<sequence>MEDKRLEKRKEFLNPVKDGRVKREKYMVELRKKRKQDMFRAKRRIRVSTGEESPHMKVDDDGTIEKVGKLAEYIQDYAEILQTICPILFEKEADLSDKLKEVKKLLGMDCHDRKTYIALCSYLRHLSSKDPDKYAVFIIREELYPQIMKIASAHHVLDLMLEITWILTNLSSCEDKNITEYLCGEEFGLIKYCHAMVGQEDLKIVEHAIWILNNLMAGDDAPFEQIFGTGSGLFEAIEKLCDRSQIPLCMLRVMAWSISNMAKCKTRSSEFIVALIEICGTTLFCQDTKTQVDSCYCLKHLTDIEEEDKEQEADKLKSICESGIIPKLSSFLELGHPCFTIALRTLGNLSAVDCLNTQKQILSEGFFCKAAELYCLPTIYPITVKELFWISSNLISGSEQFACEFYSSALFSIVYKYIKENPMSDVMREAYWCMNNFVEKIDSATRMELIQHKEYHIIPLFIHILKEAIAFGPNVEHILMSIDFLLRTCKHFHDEDEHHPLFQFQDHGGIELLDSLSSSINVTVFTLSQRLLKTYYPNNDEYDGKNTQISRDDLEF</sequence>
<name>A0AAD1UA39_EUPCR</name>
<keyword evidence="3" id="KW-0653">Protein transport</keyword>
<evidence type="ECO:0008006" key="6">
    <source>
        <dbReference type="Google" id="ProtNLM"/>
    </source>
</evidence>
<dbReference type="PANTHER" id="PTHR23316">
    <property type="entry name" value="IMPORTIN ALPHA"/>
    <property type="match status" value="1"/>
</dbReference>
<gene>
    <name evidence="4" type="ORF">ECRASSUSDP1_LOCUS6213</name>
</gene>
<evidence type="ECO:0000256" key="1">
    <source>
        <dbReference type="ARBA" id="ARBA00010394"/>
    </source>
</evidence>